<accession>A0ABS5C0Y8</accession>
<proteinExistence type="predicted"/>
<dbReference type="RefSeq" id="WP_210660374.1">
    <property type="nucleotide sequence ID" value="NZ_JAGKQQ010000001.1"/>
</dbReference>
<dbReference type="Proteomes" id="UP000676565">
    <property type="component" value="Unassembled WGS sequence"/>
</dbReference>
<dbReference type="SUPFAM" id="SSF88659">
    <property type="entry name" value="Sigma3 and sigma4 domains of RNA polymerase sigma factors"/>
    <property type="match status" value="1"/>
</dbReference>
<name>A0ABS5C0Y8_9BACT</name>
<dbReference type="InterPro" id="IPR000792">
    <property type="entry name" value="Tscrpt_reg_LuxR_C"/>
</dbReference>
<dbReference type="PROSITE" id="PS00622">
    <property type="entry name" value="HTH_LUXR_1"/>
    <property type="match status" value="1"/>
</dbReference>
<gene>
    <name evidence="2" type="ORF">J8F10_30765</name>
</gene>
<dbReference type="EMBL" id="JAGKQQ010000001">
    <property type="protein sequence ID" value="MBP3959650.1"/>
    <property type="molecule type" value="Genomic_DNA"/>
</dbReference>
<protein>
    <recommendedName>
        <fullName evidence="1">HTH luxR-type domain-containing protein</fullName>
    </recommendedName>
</protein>
<dbReference type="Gene3D" id="1.10.1740.10">
    <property type="match status" value="1"/>
</dbReference>
<dbReference type="Pfam" id="PF07638">
    <property type="entry name" value="Sigma70_ECF"/>
    <property type="match status" value="1"/>
</dbReference>
<dbReference type="InterPro" id="IPR013324">
    <property type="entry name" value="RNA_pol_sigma_r3/r4-like"/>
</dbReference>
<evidence type="ECO:0000313" key="3">
    <source>
        <dbReference type="Proteomes" id="UP000676565"/>
    </source>
</evidence>
<feature type="domain" description="HTH luxR-type" evidence="1">
    <location>
        <begin position="164"/>
        <end position="191"/>
    </location>
</feature>
<dbReference type="InterPro" id="IPR036388">
    <property type="entry name" value="WH-like_DNA-bd_sf"/>
</dbReference>
<evidence type="ECO:0000259" key="1">
    <source>
        <dbReference type="PROSITE" id="PS00622"/>
    </source>
</evidence>
<sequence>MSVNDSFTALMGRLRSGEDAAAREVFVRFAARLAGLARSHLDARLAVKVDPEDVVQSAYKSFFLRQRDGHLDVGTWDGLWGVLTMITLRKCADRAAYYRAEKRNVGRETPGGAAGDSAPAVIDLALDREPLPDEAAALAETVDALFRAIDDPDERAILELSLQGHTATEISEQLGRAERSVRRLRERVRKRLERMQVEAG</sequence>
<reference evidence="2 3" key="1">
    <citation type="submission" date="2021-04" db="EMBL/GenBank/DDBJ databases">
        <authorList>
            <person name="Ivanova A."/>
        </authorList>
    </citation>
    <scope>NUCLEOTIDE SEQUENCE [LARGE SCALE GENOMIC DNA]</scope>
    <source>
        <strain evidence="2 3">G18</strain>
    </source>
</reference>
<evidence type="ECO:0000313" key="2">
    <source>
        <dbReference type="EMBL" id="MBP3959650.1"/>
    </source>
</evidence>
<dbReference type="InterPro" id="IPR053812">
    <property type="entry name" value="HTH_Sigma70_ECF-like"/>
</dbReference>
<dbReference type="Gene3D" id="1.10.10.10">
    <property type="entry name" value="Winged helix-like DNA-binding domain superfamily/Winged helix DNA-binding domain"/>
    <property type="match status" value="1"/>
</dbReference>
<organism evidence="2 3">
    <name type="scientific">Gemmata palustris</name>
    <dbReference type="NCBI Taxonomy" id="2822762"/>
    <lineage>
        <taxon>Bacteria</taxon>
        <taxon>Pseudomonadati</taxon>
        <taxon>Planctomycetota</taxon>
        <taxon>Planctomycetia</taxon>
        <taxon>Gemmatales</taxon>
        <taxon>Gemmataceae</taxon>
        <taxon>Gemmata</taxon>
    </lineage>
</organism>
<keyword evidence="3" id="KW-1185">Reference proteome</keyword>
<comment type="caution">
    <text evidence="2">The sequence shown here is derived from an EMBL/GenBank/DDBJ whole genome shotgun (WGS) entry which is preliminary data.</text>
</comment>